<keyword evidence="10" id="KW-0418">Kinase</keyword>
<dbReference type="EMBL" id="BKCP01004616">
    <property type="protein sequence ID" value="GER32570.1"/>
    <property type="molecule type" value="Genomic_DNA"/>
</dbReference>
<dbReference type="GO" id="GO:0005524">
    <property type="term" value="F:ATP binding"/>
    <property type="evidence" value="ECO:0007669"/>
    <property type="project" value="InterPro"/>
</dbReference>
<organism evidence="10 11">
    <name type="scientific">Striga asiatica</name>
    <name type="common">Asiatic witchweed</name>
    <name type="synonym">Buchnera asiatica</name>
    <dbReference type="NCBI Taxonomy" id="4170"/>
    <lineage>
        <taxon>Eukaryota</taxon>
        <taxon>Viridiplantae</taxon>
        <taxon>Streptophyta</taxon>
        <taxon>Embryophyta</taxon>
        <taxon>Tracheophyta</taxon>
        <taxon>Spermatophyta</taxon>
        <taxon>Magnoliopsida</taxon>
        <taxon>eudicotyledons</taxon>
        <taxon>Gunneridae</taxon>
        <taxon>Pentapetalae</taxon>
        <taxon>asterids</taxon>
        <taxon>lamiids</taxon>
        <taxon>Lamiales</taxon>
        <taxon>Orobanchaceae</taxon>
        <taxon>Buchnereae</taxon>
        <taxon>Striga</taxon>
    </lineage>
</organism>
<proteinExistence type="inferred from homology"/>
<evidence type="ECO:0000256" key="4">
    <source>
        <dbReference type="ARBA" id="ARBA00022692"/>
    </source>
</evidence>
<keyword evidence="3" id="KW-0433">Leucine-rich repeat</keyword>
<evidence type="ECO:0000259" key="9">
    <source>
        <dbReference type="PROSITE" id="PS50011"/>
    </source>
</evidence>
<dbReference type="InterPro" id="IPR032675">
    <property type="entry name" value="LRR_dom_sf"/>
</dbReference>
<accession>A0A5A7PIF6</accession>
<dbReference type="Pfam" id="PF08263">
    <property type="entry name" value="LRRNT_2"/>
    <property type="match status" value="1"/>
</dbReference>
<name>A0A5A7PIF6_STRAF</name>
<dbReference type="InterPro" id="IPR011009">
    <property type="entry name" value="Kinase-like_dom_sf"/>
</dbReference>
<evidence type="ECO:0000256" key="2">
    <source>
        <dbReference type="ARBA" id="ARBA00008684"/>
    </source>
</evidence>
<protein>
    <submittedName>
        <fullName evidence="10">Leucine-rich receptor-like protein kinase family protein</fullName>
    </submittedName>
</protein>
<dbReference type="InterPro" id="IPR000719">
    <property type="entry name" value="Prot_kinase_dom"/>
</dbReference>
<feature type="chain" id="PRO_5022926011" evidence="8">
    <location>
        <begin position="26"/>
        <end position="403"/>
    </location>
</feature>
<dbReference type="PROSITE" id="PS50011">
    <property type="entry name" value="PROTEIN_KINASE_DOM"/>
    <property type="match status" value="1"/>
</dbReference>
<dbReference type="AlphaFoldDB" id="A0A5A7PIF6"/>
<reference evidence="11" key="1">
    <citation type="journal article" date="2019" name="Curr. Biol.">
        <title>Genome Sequence of Striga asiatica Provides Insight into the Evolution of Plant Parasitism.</title>
        <authorList>
            <person name="Yoshida S."/>
            <person name="Kim S."/>
            <person name="Wafula E.K."/>
            <person name="Tanskanen J."/>
            <person name="Kim Y.M."/>
            <person name="Honaas L."/>
            <person name="Yang Z."/>
            <person name="Spallek T."/>
            <person name="Conn C.E."/>
            <person name="Ichihashi Y."/>
            <person name="Cheong K."/>
            <person name="Cui S."/>
            <person name="Der J.P."/>
            <person name="Gundlach H."/>
            <person name="Jiao Y."/>
            <person name="Hori C."/>
            <person name="Ishida J.K."/>
            <person name="Kasahara H."/>
            <person name="Kiba T."/>
            <person name="Kim M.S."/>
            <person name="Koo N."/>
            <person name="Laohavisit A."/>
            <person name="Lee Y.H."/>
            <person name="Lumba S."/>
            <person name="McCourt P."/>
            <person name="Mortimer J.C."/>
            <person name="Mutuku J.M."/>
            <person name="Nomura T."/>
            <person name="Sasaki-Sekimoto Y."/>
            <person name="Seto Y."/>
            <person name="Wang Y."/>
            <person name="Wakatake T."/>
            <person name="Sakakibara H."/>
            <person name="Demura T."/>
            <person name="Yamaguchi S."/>
            <person name="Yoneyama K."/>
            <person name="Manabe R.I."/>
            <person name="Nelson D.C."/>
            <person name="Schulman A.H."/>
            <person name="Timko M.P."/>
            <person name="dePamphilis C.W."/>
            <person name="Choi D."/>
            <person name="Shirasu K."/>
        </authorList>
    </citation>
    <scope>NUCLEOTIDE SEQUENCE [LARGE SCALE GENOMIC DNA]</scope>
    <source>
        <strain evidence="11">cv. UVA1</strain>
    </source>
</reference>
<dbReference type="OrthoDB" id="1719627at2759"/>
<dbReference type="InterPro" id="IPR020635">
    <property type="entry name" value="Tyr_kinase_cat_dom"/>
</dbReference>
<dbReference type="Pfam" id="PF00069">
    <property type="entry name" value="Pkinase"/>
    <property type="match status" value="1"/>
</dbReference>
<dbReference type="Proteomes" id="UP000325081">
    <property type="component" value="Unassembled WGS sequence"/>
</dbReference>
<dbReference type="Gene3D" id="1.10.510.10">
    <property type="entry name" value="Transferase(Phosphotransferase) domain 1"/>
    <property type="match status" value="1"/>
</dbReference>
<dbReference type="GO" id="GO:0016020">
    <property type="term" value="C:membrane"/>
    <property type="evidence" value="ECO:0007669"/>
    <property type="project" value="UniProtKB-SubCell"/>
</dbReference>
<keyword evidence="6" id="KW-1133">Transmembrane helix</keyword>
<evidence type="ECO:0000256" key="5">
    <source>
        <dbReference type="ARBA" id="ARBA00022737"/>
    </source>
</evidence>
<evidence type="ECO:0000313" key="10">
    <source>
        <dbReference type="EMBL" id="GER32570.1"/>
    </source>
</evidence>
<keyword evidence="7" id="KW-0472">Membrane</keyword>
<keyword evidence="11" id="KW-1185">Reference proteome</keyword>
<feature type="signal peptide" evidence="8">
    <location>
        <begin position="1"/>
        <end position="25"/>
    </location>
</feature>
<comment type="similarity">
    <text evidence="2">Belongs to the protein kinase superfamily. Ser/Thr protein kinase family.</text>
</comment>
<dbReference type="PANTHER" id="PTHR48007:SF4">
    <property type="entry name" value="LEUCINE-RICH REPEAT RECEPTOR-LIKE PROTEIN KINASE PXC1"/>
    <property type="match status" value="1"/>
</dbReference>
<dbReference type="Gene3D" id="3.80.10.10">
    <property type="entry name" value="Ribonuclease Inhibitor"/>
    <property type="match status" value="2"/>
</dbReference>
<comment type="subcellular location">
    <subcellularLocation>
        <location evidence="1">Membrane</location>
    </subcellularLocation>
</comment>
<dbReference type="SMART" id="SM00219">
    <property type="entry name" value="TyrKc"/>
    <property type="match status" value="1"/>
</dbReference>
<feature type="domain" description="Protein kinase" evidence="9">
    <location>
        <begin position="77"/>
        <end position="403"/>
    </location>
</feature>
<keyword evidence="8" id="KW-0732">Signal</keyword>
<dbReference type="PANTHER" id="PTHR48007">
    <property type="entry name" value="LEUCINE-RICH REPEAT RECEPTOR-LIKE PROTEIN KINASE PXC1"/>
    <property type="match status" value="1"/>
</dbReference>
<evidence type="ECO:0000256" key="6">
    <source>
        <dbReference type="ARBA" id="ARBA00022989"/>
    </source>
</evidence>
<dbReference type="GO" id="GO:0004713">
    <property type="term" value="F:protein tyrosine kinase activity"/>
    <property type="evidence" value="ECO:0007669"/>
    <property type="project" value="InterPro"/>
</dbReference>
<gene>
    <name evidence="10" type="ORF">STAS_08633</name>
</gene>
<dbReference type="InterPro" id="IPR008271">
    <property type="entry name" value="Ser/Thr_kinase_AS"/>
</dbReference>
<dbReference type="PROSITE" id="PS00108">
    <property type="entry name" value="PROTEIN_KINASE_ST"/>
    <property type="match status" value="1"/>
</dbReference>
<keyword evidence="10" id="KW-0808">Transferase</keyword>
<sequence length="403" mass="44957">MAKCWEKCVLAGLLVVFLSFVTVNCGDDGSILLEMKKSFRDMDNVLYDWTDSPALDYCVWRGIMCDNVTFNVVSLNLSGLNLVGAPAIGQLKALLLMDYMVISPSPFQSELWTSCLILEDILNILRFVFKNLRFACCYSNVSYNNLVGYIPTGSNFPRFSPDSFLGNPGLYGYWMSFSCHQDRSAVATLGIALGGFGYSSYDLNLCLLAAQSKIVFRWTTRQARNKKKLDWPTRLRIALGSAQGLAYLHHEGSPRIIHRDVKSSNILLDRDFGIAKSLCPPKTHTSTYVTGTIDPEYARLTEKSDVYSYGIVLFELLNRLITNPISIICYGHGGPLALLCTKGQPAERPSMHEVAPLVQVQCYVDEYANHKETHLLNSSSVSTSDAQLFLKFGQVISQDTVLR</sequence>
<dbReference type="InterPro" id="IPR046959">
    <property type="entry name" value="PRK1-6/SRF4-like"/>
</dbReference>
<comment type="caution">
    <text evidence="10">The sequence shown here is derived from an EMBL/GenBank/DDBJ whole genome shotgun (WGS) entry which is preliminary data.</text>
</comment>
<evidence type="ECO:0000256" key="1">
    <source>
        <dbReference type="ARBA" id="ARBA00004370"/>
    </source>
</evidence>
<dbReference type="SUPFAM" id="SSF56112">
    <property type="entry name" value="Protein kinase-like (PK-like)"/>
    <property type="match status" value="1"/>
</dbReference>
<evidence type="ECO:0000256" key="3">
    <source>
        <dbReference type="ARBA" id="ARBA00022614"/>
    </source>
</evidence>
<keyword evidence="4" id="KW-0812">Transmembrane</keyword>
<keyword evidence="10" id="KW-0675">Receptor</keyword>
<keyword evidence="5" id="KW-0677">Repeat</keyword>
<evidence type="ECO:0000256" key="8">
    <source>
        <dbReference type="SAM" id="SignalP"/>
    </source>
</evidence>
<evidence type="ECO:0000313" key="11">
    <source>
        <dbReference type="Proteomes" id="UP000325081"/>
    </source>
</evidence>
<dbReference type="InterPro" id="IPR013210">
    <property type="entry name" value="LRR_N_plant-typ"/>
</dbReference>
<evidence type="ECO:0000256" key="7">
    <source>
        <dbReference type="ARBA" id="ARBA00023136"/>
    </source>
</evidence>